<feature type="non-terminal residue" evidence="2">
    <location>
        <position position="51"/>
    </location>
</feature>
<organism evidence="2">
    <name type="scientific">uncultured Thermoleophilia bacterium</name>
    <dbReference type="NCBI Taxonomy" id="1497501"/>
    <lineage>
        <taxon>Bacteria</taxon>
        <taxon>Bacillati</taxon>
        <taxon>Actinomycetota</taxon>
        <taxon>Thermoleophilia</taxon>
        <taxon>environmental samples</taxon>
    </lineage>
</organism>
<feature type="compositionally biased region" description="Basic residues" evidence="1">
    <location>
        <begin position="32"/>
        <end position="51"/>
    </location>
</feature>
<gene>
    <name evidence="2" type="ORF">AVDCRST_MAG79-2945</name>
</gene>
<feature type="region of interest" description="Disordered" evidence="1">
    <location>
        <begin position="1"/>
        <end position="51"/>
    </location>
</feature>
<proteinExistence type="predicted"/>
<sequence>DRPRRSAADTRLRPRHRHPVDDRHHPPGGGRHPGRPRHHGSRRRRTAPLVL</sequence>
<feature type="compositionally biased region" description="Basic and acidic residues" evidence="1">
    <location>
        <begin position="1"/>
        <end position="12"/>
    </location>
</feature>
<protein>
    <submittedName>
        <fullName evidence="2">Uncharacterized protein</fullName>
    </submittedName>
</protein>
<reference evidence="2" key="1">
    <citation type="submission" date="2020-02" db="EMBL/GenBank/DDBJ databases">
        <authorList>
            <person name="Meier V. D."/>
        </authorList>
    </citation>
    <scope>NUCLEOTIDE SEQUENCE</scope>
    <source>
        <strain evidence="2">AVDCRST_MAG79</strain>
    </source>
</reference>
<name>A0A6J4ULM6_9ACTN</name>
<evidence type="ECO:0000313" key="2">
    <source>
        <dbReference type="EMBL" id="CAA9554140.1"/>
    </source>
</evidence>
<dbReference type="EMBL" id="CADCWC010000465">
    <property type="protein sequence ID" value="CAA9554140.1"/>
    <property type="molecule type" value="Genomic_DNA"/>
</dbReference>
<evidence type="ECO:0000256" key="1">
    <source>
        <dbReference type="SAM" id="MobiDB-lite"/>
    </source>
</evidence>
<dbReference type="AlphaFoldDB" id="A0A6J4ULM6"/>
<feature type="non-terminal residue" evidence="2">
    <location>
        <position position="1"/>
    </location>
</feature>
<accession>A0A6J4ULM6</accession>